<name>A0A261G1P7_9BIFI</name>
<dbReference type="GeneID" id="98296537"/>
<feature type="active site" description="Proton donor" evidence="4">
    <location>
        <position position="167"/>
    </location>
</feature>
<evidence type="ECO:0000256" key="4">
    <source>
        <dbReference type="PROSITE-ProRule" id="PRU01100"/>
    </source>
</evidence>
<accession>A0A261G1P7</accession>
<dbReference type="PROSITE" id="PS51764">
    <property type="entry name" value="GH26"/>
    <property type="match status" value="1"/>
</dbReference>
<dbReference type="PANTHER" id="PTHR40079">
    <property type="entry name" value="MANNAN ENDO-1,4-BETA-MANNOSIDASE E-RELATED"/>
    <property type="match status" value="1"/>
</dbReference>
<dbReference type="InterPro" id="IPR000805">
    <property type="entry name" value="Glyco_hydro_26"/>
</dbReference>
<dbReference type="GO" id="GO:0016985">
    <property type="term" value="F:mannan endo-1,4-beta-mannosidase activity"/>
    <property type="evidence" value="ECO:0007669"/>
    <property type="project" value="InterPro"/>
</dbReference>
<dbReference type="Proteomes" id="UP000216451">
    <property type="component" value="Unassembled WGS sequence"/>
</dbReference>
<evidence type="ECO:0000256" key="3">
    <source>
        <dbReference type="ARBA" id="ARBA00023295"/>
    </source>
</evidence>
<dbReference type="GO" id="GO:0006080">
    <property type="term" value="P:substituted mannan metabolic process"/>
    <property type="evidence" value="ECO:0007669"/>
    <property type="project" value="InterPro"/>
</dbReference>
<proteinExistence type="inferred from homology"/>
<organism evidence="6 7">
    <name type="scientific">Bifidobacterium aquikefiri</name>
    <dbReference type="NCBI Taxonomy" id="1653207"/>
    <lineage>
        <taxon>Bacteria</taxon>
        <taxon>Bacillati</taxon>
        <taxon>Actinomycetota</taxon>
        <taxon>Actinomycetes</taxon>
        <taxon>Bifidobacteriales</taxon>
        <taxon>Bifidobacteriaceae</taxon>
        <taxon>Bifidobacterium</taxon>
    </lineage>
</organism>
<evidence type="ECO:0000259" key="5">
    <source>
        <dbReference type="PROSITE" id="PS51764"/>
    </source>
</evidence>
<keyword evidence="3 4" id="KW-0326">Glycosidase</keyword>
<gene>
    <name evidence="6" type="ORF">BAQU_1895</name>
</gene>
<keyword evidence="7" id="KW-1185">Reference proteome</keyword>
<evidence type="ECO:0000256" key="2">
    <source>
        <dbReference type="ARBA" id="ARBA00022801"/>
    </source>
</evidence>
<keyword evidence="2 4" id="KW-0378">Hydrolase</keyword>
<dbReference type="AlphaFoldDB" id="A0A261G1P7"/>
<dbReference type="OrthoDB" id="9816550at2"/>
<evidence type="ECO:0000256" key="1">
    <source>
        <dbReference type="ARBA" id="ARBA00007754"/>
    </source>
</evidence>
<dbReference type="EMBL" id="MWXA01000009">
    <property type="protein sequence ID" value="OZG65155.1"/>
    <property type="molecule type" value="Genomic_DNA"/>
</dbReference>
<dbReference type="InterPro" id="IPR022790">
    <property type="entry name" value="GH26_dom"/>
</dbReference>
<dbReference type="RefSeq" id="WP_158215697.1">
    <property type="nucleotide sequence ID" value="NZ_JBDNSG010000015.1"/>
</dbReference>
<dbReference type="Gene3D" id="3.20.20.80">
    <property type="entry name" value="Glycosidases"/>
    <property type="match status" value="1"/>
</dbReference>
<sequence>MSGATMPVDNAIDELSETLLKNFRKSQGQFAMFGHQDDLSCHKNDKMPSDVLQATGTYPAVFGFDLGGIEKYGRAGYDSRYFSEQREQIMYAFSKGAVITLSWHSVNPITAGGYGDNCAPDSVAAVLPGGNRHEDFIRWLDGVAAFAHSLVDPDGRTIPVVFRPFHEHNGDWFWWCIGSRDGQTDTSEAMFIELWQFVVSYLRDEQGVHDFLYAYSPDRSCFSIEDFDTAYYRGYPGDDFVDIFGLDDYIDVGRFDNLKSPEAIVADFQTVLRKLVHNADGRNKVAAFTEVGTPNKLAGAELHPWTDFLEKSARADEWTHRVLWYLTWRNSMTSEETNVYGTPLSEDVTGADFKEFSKGYIRFLNRIEPMYV</sequence>
<dbReference type="InterPro" id="IPR017853">
    <property type="entry name" value="GH"/>
</dbReference>
<feature type="active site" description="Nucleophile" evidence="4">
    <location>
        <position position="290"/>
    </location>
</feature>
<comment type="similarity">
    <text evidence="1 4">Belongs to the glycosyl hydrolase 26 family.</text>
</comment>
<dbReference type="SUPFAM" id="SSF51445">
    <property type="entry name" value="(Trans)glycosidases"/>
    <property type="match status" value="1"/>
</dbReference>
<dbReference type="PANTHER" id="PTHR40079:SF4">
    <property type="entry name" value="GH26 DOMAIN-CONTAINING PROTEIN-RELATED"/>
    <property type="match status" value="1"/>
</dbReference>
<evidence type="ECO:0000313" key="6">
    <source>
        <dbReference type="EMBL" id="OZG65155.1"/>
    </source>
</evidence>
<dbReference type="Pfam" id="PF02156">
    <property type="entry name" value="Glyco_hydro_26"/>
    <property type="match status" value="1"/>
</dbReference>
<feature type="domain" description="GH26" evidence="5">
    <location>
        <begin position="14"/>
        <end position="366"/>
    </location>
</feature>
<protein>
    <submittedName>
        <fullName evidence="6">Mannosidase</fullName>
    </submittedName>
</protein>
<evidence type="ECO:0000313" key="7">
    <source>
        <dbReference type="Proteomes" id="UP000216451"/>
    </source>
</evidence>
<dbReference type="PRINTS" id="PR00739">
    <property type="entry name" value="GLHYDRLASE26"/>
</dbReference>
<reference evidence="6 7" key="1">
    <citation type="journal article" date="2017" name="BMC Genomics">
        <title>Comparative genomic and phylogenomic analyses of the Bifidobacteriaceae family.</title>
        <authorList>
            <person name="Lugli G.A."/>
            <person name="Milani C."/>
            <person name="Turroni F."/>
            <person name="Duranti S."/>
            <person name="Mancabelli L."/>
            <person name="Mangifesta M."/>
            <person name="Ferrario C."/>
            <person name="Modesto M."/>
            <person name="Mattarelli P."/>
            <person name="Jiri K."/>
            <person name="van Sinderen D."/>
            <person name="Ventura M."/>
        </authorList>
    </citation>
    <scope>NUCLEOTIDE SEQUENCE [LARGE SCALE GENOMIC DNA]</scope>
    <source>
        <strain evidence="6 7">LMG 28769</strain>
    </source>
</reference>
<comment type="caution">
    <text evidence="6">The sequence shown here is derived from an EMBL/GenBank/DDBJ whole genome shotgun (WGS) entry which is preliminary data.</text>
</comment>